<evidence type="ECO:0000256" key="3">
    <source>
        <dbReference type="ARBA" id="ARBA00014804"/>
    </source>
</evidence>
<dbReference type="Proteomes" id="UP000014500">
    <property type="component" value="Unassembled WGS sequence"/>
</dbReference>
<evidence type="ECO:0000256" key="4">
    <source>
        <dbReference type="ARBA" id="ARBA00022705"/>
    </source>
</evidence>
<proteinExistence type="inferred from homology"/>
<reference evidence="11" key="1">
    <citation type="submission" date="2011-05" db="EMBL/GenBank/DDBJ databases">
        <authorList>
            <person name="Richards S.R."/>
            <person name="Qu J."/>
            <person name="Jiang H."/>
            <person name="Jhangiani S.N."/>
            <person name="Agravi P."/>
            <person name="Goodspeed R."/>
            <person name="Gross S."/>
            <person name="Mandapat C."/>
            <person name="Jackson L."/>
            <person name="Mathew T."/>
            <person name="Pu L."/>
            <person name="Thornton R."/>
            <person name="Saada N."/>
            <person name="Wilczek-Boney K.B."/>
            <person name="Lee S."/>
            <person name="Kovar C."/>
            <person name="Wu Y."/>
            <person name="Scherer S.E."/>
            <person name="Worley K.C."/>
            <person name="Muzny D.M."/>
            <person name="Gibbs R."/>
        </authorList>
    </citation>
    <scope>NUCLEOTIDE SEQUENCE</scope>
    <source>
        <strain evidence="11">Brora</strain>
    </source>
</reference>
<reference evidence="10" key="2">
    <citation type="submission" date="2015-02" db="UniProtKB">
        <authorList>
            <consortium name="EnsemblMetazoa"/>
        </authorList>
    </citation>
    <scope>IDENTIFICATION</scope>
</reference>
<keyword evidence="7" id="KW-0175">Coiled coil</keyword>
<dbReference type="OMA" id="ILETAWI"/>
<dbReference type="CDD" id="cd11711">
    <property type="entry name" value="GINS_A_Sld5"/>
    <property type="match status" value="1"/>
</dbReference>
<dbReference type="InterPro" id="IPR031633">
    <property type="entry name" value="SLD5_C"/>
</dbReference>
<evidence type="ECO:0000313" key="10">
    <source>
        <dbReference type="EnsemblMetazoa" id="SMAR004124-PA"/>
    </source>
</evidence>
<feature type="coiled-coil region" evidence="7">
    <location>
        <begin position="42"/>
        <end position="69"/>
    </location>
</feature>
<dbReference type="STRING" id="126957.T1ISP2"/>
<dbReference type="PIRSF" id="PIRSF007764">
    <property type="entry name" value="Sld5"/>
    <property type="match status" value="1"/>
</dbReference>
<dbReference type="Gene3D" id="1.20.58.1030">
    <property type="match status" value="1"/>
</dbReference>
<evidence type="ECO:0000256" key="5">
    <source>
        <dbReference type="ARBA" id="ARBA00023242"/>
    </source>
</evidence>
<dbReference type="SUPFAM" id="SSF160059">
    <property type="entry name" value="PriA/YqbF domain"/>
    <property type="match status" value="1"/>
</dbReference>
<dbReference type="GO" id="GO:0000727">
    <property type="term" value="P:double-strand break repair via break-induced replication"/>
    <property type="evidence" value="ECO:0007669"/>
    <property type="project" value="TreeGrafter"/>
</dbReference>
<dbReference type="GO" id="GO:0006261">
    <property type="term" value="P:DNA-templated DNA replication"/>
    <property type="evidence" value="ECO:0007669"/>
    <property type="project" value="InterPro"/>
</dbReference>
<dbReference type="Pfam" id="PF05916">
    <property type="entry name" value="Sld5"/>
    <property type="match status" value="1"/>
</dbReference>
<comment type="subcellular location">
    <subcellularLocation>
        <location evidence="1 6">Nucleus</location>
    </subcellularLocation>
</comment>
<dbReference type="Pfam" id="PF16922">
    <property type="entry name" value="SLD5_C"/>
    <property type="match status" value="1"/>
</dbReference>
<dbReference type="InterPro" id="IPR038749">
    <property type="entry name" value="Sld5_GINS_A"/>
</dbReference>
<feature type="domain" description="GINS subunit" evidence="8">
    <location>
        <begin position="73"/>
        <end position="139"/>
    </location>
</feature>
<evidence type="ECO:0000256" key="1">
    <source>
        <dbReference type="ARBA" id="ARBA00004123"/>
    </source>
</evidence>
<feature type="domain" description="DNA replication complex GINS protein SLD5 C-terminal" evidence="9">
    <location>
        <begin position="162"/>
        <end position="220"/>
    </location>
</feature>
<dbReference type="CDD" id="cd21692">
    <property type="entry name" value="GINS_B_Sld5"/>
    <property type="match status" value="1"/>
</dbReference>
<dbReference type="EnsemblMetazoa" id="SMAR004124-RA">
    <property type="protein sequence ID" value="SMAR004124-PA"/>
    <property type="gene ID" value="SMAR004124"/>
</dbReference>
<dbReference type="PhylomeDB" id="T1ISP2"/>
<dbReference type="eggNOG" id="KOG3176">
    <property type="taxonomic scope" value="Eukaryota"/>
</dbReference>
<dbReference type="GO" id="GO:0000811">
    <property type="term" value="C:GINS complex"/>
    <property type="evidence" value="ECO:0007669"/>
    <property type="project" value="UniProtKB-UniRule"/>
</dbReference>
<keyword evidence="11" id="KW-1185">Reference proteome</keyword>
<dbReference type="SUPFAM" id="SSF158573">
    <property type="entry name" value="GINS helical bundle-like"/>
    <property type="match status" value="1"/>
</dbReference>
<dbReference type="Gene3D" id="3.40.5.60">
    <property type="match status" value="1"/>
</dbReference>
<dbReference type="InterPro" id="IPR021151">
    <property type="entry name" value="GINS_A"/>
</dbReference>
<dbReference type="InterPro" id="IPR008591">
    <property type="entry name" value="GINS_Sld5"/>
</dbReference>
<comment type="similarity">
    <text evidence="2 6">Belongs to the GINS4/SLD5 family.</text>
</comment>
<evidence type="ECO:0000256" key="2">
    <source>
        <dbReference type="ARBA" id="ARBA00008187"/>
    </source>
</evidence>
<dbReference type="FunFam" id="3.40.5.60:FF:000001">
    <property type="entry name" value="DNA replication complex GINS protein SLD5"/>
    <property type="match status" value="1"/>
</dbReference>
<evidence type="ECO:0000259" key="9">
    <source>
        <dbReference type="Pfam" id="PF16922"/>
    </source>
</evidence>
<keyword evidence="4 6" id="KW-0235">DNA replication</keyword>
<protein>
    <recommendedName>
        <fullName evidence="3 6">DNA replication complex GINS protein SLD5</fullName>
    </recommendedName>
</protein>
<keyword evidence="5 6" id="KW-0539">Nucleus</keyword>
<evidence type="ECO:0000313" key="11">
    <source>
        <dbReference type="Proteomes" id="UP000014500"/>
    </source>
</evidence>
<organism evidence="10 11">
    <name type="scientific">Strigamia maritima</name>
    <name type="common">European centipede</name>
    <name type="synonym">Geophilus maritimus</name>
    <dbReference type="NCBI Taxonomy" id="126957"/>
    <lineage>
        <taxon>Eukaryota</taxon>
        <taxon>Metazoa</taxon>
        <taxon>Ecdysozoa</taxon>
        <taxon>Arthropoda</taxon>
        <taxon>Myriapoda</taxon>
        <taxon>Chilopoda</taxon>
        <taxon>Pleurostigmophora</taxon>
        <taxon>Geophilomorpha</taxon>
        <taxon>Linotaeniidae</taxon>
        <taxon>Strigamia</taxon>
    </lineage>
</organism>
<dbReference type="HOGENOM" id="CLU_071893_3_0_1"/>
<evidence type="ECO:0000256" key="6">
    <source>
        <dbReference type="PIRNR" id="PIRNR007764"/>
    </source>
</evidence>
<sequence length="220" mass="25230">MDNILNESADMEDDDEEPMTSVESLAALEEAWLNEELSPELLEHKSELVECLQGQVKHMEENIARLTKGDLLISVHKMEIDRVNYIIRSYLKCRLKKIEQCSSHILGKEAQTDRDDRFSEAELQFTQEHLSSIEDHLKMLALQHMPATFKTFPEGIKKMATPKRDTYVFLKMNQSVPGLAMIDDTIEGGEEIVDLDEGSQHIMRYKSIAHLIKSREASLI</sequence>
<dbReference type="AlphaFoldDB" id="T1ISP2"/>
<dbReference type="InterPro" id="IPR036224">
    <property type="entry name" value="GINS_bundle-like_dom_sf"/>
</dbReference>
<dbReference type="EMBL" id="JH431443">
    <property type="status" value="NOT_ANNOTATED_CDS"/>
    <property type="molecule type" value="Genomic_DNA"/>
</dbReference>
<comment type="function">
    <text evidence="6">The GINS complex plays an essential role in the initiation of DNA replication.</text>
</comment>
<dbReference type="PANTHER" id="PTHR21206">
    <property type="entry name" value="SLD5 PROTEIN"/>
    <property type="match status" value="1"/>
</dbReference>
<evidence type="ECO:0000259" key="8">
    <source>
        <dbReference type="Pfam" id="PF05916"/>
    </source>
</evidence>
<evidence type="ECO:0000256" key="7">
    <source>
        <dbReference type="SAM" id="Coils"/>
    </source>
</evidence>
<dbReference type="PANTHER" id="PTHR21206:SF0">
    <property type="entry name" value="DNA REPLICATION COMPLEX GINS PROTEIN SLD5"/>
    <property type="match status" value="1"/>
</dbReference>
<name>T1ISP2_STRMM</name>
<accession>T1ISP2</accession>